<sequence>MEGLELSELKEFEVHYCNALESVNGITGFSNNLIKVVFDNCKKLKYYEGLRFALNIEVLIMTNCGDIPSLFWLSDLKKLKLLNFFNTKLVDGDTSFCLPIDEVIFKNQNYYNFKQVDFDRNN</sequence>
<evidence type="ECO:0008006" key="3">
    <source>
        <dbReference type="Google" id="ProtNLM"/>
    </source>
</evidence>
<evidence type="ECO:0000313" key="2">
    <source>
        <dbReference type="Proteomes" id="UP000283522"/>
    </source>
</evidence>
<protein>
    <recommendedName>
        <fullName evidence="3">Leucine-rich repeat domain-containing protein</fullName>
    </recommendedName>
</protein>
<evidence type="ECO:0000313" key="1">
    <source>
        <dbReference type="EMBL" id="RIW11838.1"/>
    </source>
</evidence>
<dbReference type="Gene3D" id="3.80.10.10">
    <property type="entry name" value="Ribonuclease Inhibitor"/>
    <property type="match status" value="1"/>
</dbReference>
<accession>A0A418PM27</accession>
<organism evidence="1 2">
    <name type="scientific">Algoriphagus lacus</name>
    <dbReference type="NCBI Taxonomy" id="2056311"/>
    <lineage>
        <taxon>Bacteria</taxon>
        <taxon>Pseudomonadati</taxon>
        <taxon>Bacteroidota</taxon>
        <taxon>Cytophagia</taxon>
        <taxon>Cytophagales</taxon>
        <taxon>Cyclobacteriaceae</taxon>
        <taxon>Algoriphagus</taxon>
    </lineage>
</organism>
<reference evidence="1 2" key="1">
    <citation type="submission" date="2018-09" db="EMBL/GenBank/DDBJ databases">
        <authorList>
            <person name="Wang X."/>
            <person name="Du Z."/>
        </authorList>
    </citation>
    <scope>NUCLEOTIDE SEQUENCE [LARGE SCALE GENOMIC DNA]</scope>
    <source>
        <strain evidence="1 2">N3</strain>
    </source>
</reference>
<dbReference type="InterPro" id="IPR032675">
    <property type="entry name" value="LRR_dom_sf"/>
</dbReference>
<name>A0A418PM27_9BACT</name>
<dbReference type="AlphaFoldDB" id="A0A418PM27"/>
<dbReference type="SUPFAM" id="SSF52047">
    <property type="entry name" value="RNI-like"/>
    <property type="match status" value="1"/>
</dbReference>
<keyword evidence="2" id="KW-1185">Reference proteome</keyword>
<dbReference type="Proteomes" id="UP000283522">
    <property type="component" value="Unassembled WGS sequence"/>
</dbReference>
<dbReference type="EMBL" id="QXML01000026">
    <property type="protein sequence ID" value="RIW11838.1"/>
    <property type="molecule type" value="Genomic_DNA"/>
</dbReference>
<proteinExistence type="predicted"/>
<comment type="caution">
    <text evidence="1">The sequence shown here is derived from an EMBL/GenBank/DDBJ whole genome shotgun (WGS) entry which is preliminary data.</text>
</comment>
<gene>
    <name evidence="1" type="ORF">D0X99_20195</name>
</gene>